<feature type="transmembrane region" description="Helical" evidence="7">
    <location>
        <begin position="158"/>
        <end position="177"/>
    </location>
</feature>
<sequence>MERYEELRKGEKGAWLSIGTYITLAIVKLVIGYLFMSQALVADGYNNAADIIVSVAVLIGLRISQKPPDQDHPYGHFRAEHIAALLAGFIMAVIGLQVLYGAASALFSREIIEAPSLITAYVAAGGAVVMLLVYRYNKRLAEKINSQALAAAAQDNKNDALVSIGVLIGIIGSHLHLGWLDSLTALLVGLIICYTAWTIFRDATHSLTDGFNEEELKPFKKTIHEKCDQCCLKTIKARQVGSSIYADVTIEVNPELTVQASHDIADHIEHILREEHDIVHTTVHIEPRQEKPATKA</sequence>
<dbReference type="InterPro" id="IPR027470">
    <property type="entry name" value="Cation_efflux_CTD"/>
</dbReference>
<feature type="domain" description="Cation efflux protein cytoplasmic" evidence="9">
    <location>
        <begin position="232"/>
        <end position="287"/>
    </location>
</feature>
<evidence type="ECO:0000313" key="10">
    <source>
        <dbReference type="EMBL" id="MBM7841025.1"/>
    </source>
</evidence>
<feature type="transmembrane region" description="Helical" evidence="7">
    <location>
        <begin position="12"/>
        <end position="35"/>
    </location>
</feature>
<keyword evidence="3" id="KW-0813">Transport</keyword>
<feature type="domain" description="Cation efflux protein transmembrane" evidence="8">
    <location>
        <begin position="15"/>
        <end position="207"/>
    </location>
</feature>
<dbReference type="PANTHER" id="PTHR43840">
    <property type="entry name" value="MITOCHONDRIAL METAL TRANSPORTER 1-RELATED"/>
    <property type="match status" value="1"/>
</dbReference>
<evidence type="ECO:0000256" key="7">
    <source>
        <dbReference type="SAM" id="Phobius"/>
    </source>
</evidence>
<dbReference type="Pfam" id="PF01545">
    <property type="entry name" value="Cation_efflux"/>
    <property type="match status" value="1"/>
</dbReference>
<dbReference type="RefSeq" id="WP_204468941.1">
    <property type="nucleotide sequence ID" value="NZ_JAFBCV010000020.1"/>
</dbReference>
<evidence type="ECO:0000256" key="5">
    <source>
        <dbReference type="ARBA" id="ARBA00022989"/>
    </source>
</evidence>
<evidence type="ECO:0000259" key="9">
    <source>
        <dbReference type="Pfam" id="PF16916"/>
    </source>
</evidence>
<keyword evidence="4 7" id="KW-0812">Transmembrane</keyword>
<dbReference type="Gene3D" id="3.30.70.1350">
    <property type="entry name" value="Cation efflux protein, cytoplasmic domain"/>
    <property type="match status" value="1"/>
</dbReference>
<name>A0ABS2T0K3_9BACI</name>
<feature type="transmembrane region" description="Helical" evidence="7">
    <location>
        <begin position="118"/>
        <end position="137"/>
    </location>
</feature>
<dbReference type="EMBL" id="JAFBCV010000020">
    <property type="protein sequence ID" value="MBM7841025.1"/>
    <property type="molecule type" value="Genomic_DNA"/>
</dbReference>
<dbReference type="SUPFAM" id="SSF160240">
    <property type="entry name" value="Cation efflux protein cytoplasmic domain-like"/>
    <property type="match status" value="1"/>
</dbReference>
<dbReference type="Pfam" id="PF16916">
    <property type="entry name" value="ZT_dimer"/>
    <property type="match status" value="1"/>
</dbReference>
<comment type="caution">
    <text evidence="10">The sequence shown here is derived from an EMBL/GenBank/DDBJ whole genome shotgun (WGS) entry which is preliminary data.</text>
</comment>
<feature type="transmembrane region" description="Helical" evidence="7">
    <location>
        <begin position="183"/>
        <end position="200"/>
    </location>
</feature>
<dbReference type="Gene3D" id="1.20.1510.10">
    <property type="entry name" value="Cation efflux protein transmembrane domain"/>
    <property type="match status" value="1"/>
</dbReference>
<keyword evidence="11" id="KW-1185">Reference proteome</keyword>
<dbReference type="SUPFAM" id="SSF161111">
    <property type="entry name" value="Cation efflux protein transmembrane domain-like"/>
    <property type="match status" value="1"/>
</dbReference>
<evidence type="ECO:0000256" key="2">
    <source>
        <dbReference type="ARBA" id="ARBA00008114"/>
    </source>
</evidence>
<evidence type="ECO:0000256" key="1">
    <source>
        <dbReference type="ARBA" id="ARBA00004141"/>
    </source>
</evidence>
<comment type="similarity">
    <text evidence="2">Belongs to the cation diffusion facilitator (CDF) transporter (TC 2.A.4) family.</text>
</comment>
<evidence type="ECO:0000259" key="8">
    <source>
        <dbReference type="Pfam" id="PF01545"/>
    </source>
</evidence>
<reference evidence="10" key="1">
    <citation type="submission" date="2021-01" db="EMBL/GenBank/DDBJ databases">
        <title>Genomic Encyclopedia of Type Strains, Phase IV (KMG-IV): sequencing the most valuable type-strain genomes for metagenomic binning, comparative biology and taxonomic classification.</title>
        <authorList>
            <person name="Goeker M."/>
        </authorList>
    </citation>
    <scope>NUCLEOTIDE SEQUENCE</scope>
    <source>
        <strain evidence="10">DSM 21943</strain>
    </source>
</reference>
<evidence type="ECO:0000313" key="11">
    <source>
        <dbReference type="Proteomes" id="UP001179280"/>
    </source>
</evidence>
<accession>A0ABS2T0K3</accession>
<dbReference type="InterPro" id="IPR050291">
    <property type="entry name" value="CDF_Transporter"/>
</dbReference>
<proteinExistence type="inferred from homology"/>
<feature type="transmembrane region" description="Helical" evidence="7">
    <location>
        <begin position="84"/>
        <end position="106"/>
    </location>
</feature>
<organism evidence="10 11">
    <name type="scientific">Shouchella xiaoxiensis</name>
    <dbReference type="NCBI Taxonomy" id="766895"/>
    <lineage>
        <taxon>Bacteria</taxon>
        <taxon>Bacillati</taxon>
        <taxon>Bacillota</taxon>
        <taxon>Bacilli</taxon>
        <taxon>Bacillales</taxon>
        <taxon>Bacillaceae</taxon>
        <taxon>Shouchella</taxon>
    </lineage>
</organism>
<dbReference type="InterPro" id="IPR036837">
    <property type="entry name" value="Cation_efflux_CTD_sf"/>
</dbReference>
<comment type="subcellular location">
    <subcellularLocation>
        <location evidence="1">Membrane</location>
        <topology evidence="1">Multi-pass membrane protein</topology>
    </subcellularLocation>
</comment>
<gene>
    <name evidence="10" type="ORF">JOC54_004324</name>
</gene>
<dbReference type="Proteomes" id="UP001179280">
    <property type="component" value="Unassembled WGS sequence"/>
</dbReference>
<protein>
    <submittedName>
        <fullName evidence="10">Cation diffusion facilitator family transporter</fullName>
    </submittedName>
</protein>
<dbReference type="InterPro" id="IPR058533">
    <property type="entry name" value="Cation_efflux_TM"/>
</dbReference>
<evidence type="ECO:0000256" key="6">
    <source>
        <dbReference type="ARBA" id="ARBA00023136"/>
    </source>
</evidence>
<evidence type="ECO:0000256" key="3">
    <source>
        <dbReference type="ARBA" id="ARBA00022448"/>
    </source>
</evidence>
<keyword evidence="6 7" id="KW-0472">Membrane</keyword>
<feature type="transmembrane region" description="Helical" evidence="7">
    <location>
        <begin position="47"/>
        <end position="63"/>
    </location>
</feature>
<keyword evidence="5 7" id="KW-1133">Transmembrane helix</keyword>
<dbReference type="NCBIfam" id="TIGR01297">
    <property type="entry name" value="CDF"/>
    <property type="match status" value="1"/>
</dbReference>
<dbReference type="InterPro" id="IPR027469">
    <property type="entry name" value="Cation_efflux_TMD_sf"/>
</dbReference>
<dbReference type="InterPro" id="IPR002524">
    <property type="entry name" value="Cation_efflux"/>
</dbReference>
<dbReference type="PANTHER" id="PTHR43840:SF50">
    <property type="entry name" value="MANGANESE EFFLUX SYSTEM PROTEIN MNES"/>
    <property type="match status" value="1"/>
</dbReference>
<evidence type="ECO:0000256" key="4">
    <source>
        <dbReference type="ARBA" id="ARBA00022692"/>
    </source>
</evidence>